<dbReference type="InterPro" id="IPR029063">
    <property type="entry name" value="SAM-dependent_MTases_sf"/>
</dbReference>
<dbReference type="AlphaFoldDB" id="A0ABD2QLD9"/>
<evidence type="ECO:0000256" key="7">
    <source>
        <dbReference type="SAM" id="MobiDB-lite"/>
    </source>
</evidence>
<reference evidence="10 11" key="1">
    <citation type="submission" date="2024-11" db="EMBL/GenBank/DDBJ databases">
        <title>Adaptive evolution of stress response genes in parasites aligns with host niche diversity.</title>
        <authorList>
            <person name="Hahn C."/>
            <person name="Resl P."/>
        </authorList>
    </citation>
    <scope>NUCLEOTIDE SEQUENCE [LARGE SCALE GENOMIC DNA]</scope>
    <source>
        <strain evidence="10">EGGRZ-B1_66</strain>
        <tissue evidence="10">Body</tissue>
    </source>
</reference>
<feature type="compositionally biased region" description="Basic and acidic residues" evidence="7">
    <location>
        <begin position="1"/>
        <end position="11"/>
    </location>
</feature>
<evidence type="ECO:0000256" key="3">
    <source>
        <dbReference type="ARBA" id="ARBA00022552"/>
    </source>
</evidence>
<dbReference type="CDD" id="cd02440">
    <property type="entry name" value="AdoMet_MTases"/>
    <property type="match status" value="1"/>
</dbReference>
<evidence type="ECO:0000256" key="4">
    <source>
        <dbReference type="ARBA" id="ARBA00022679"/>
    </source>
</evidence>
<keyword evidence="11" id="KW-1185">Reference proteome</keyword>
<dbReference type="HAMAP" id="MF_01116">
    <property type="entry name" value="TSR3"/>
    <property type="match status" value="1"/>
</dbReference>
<dbReference type="GO" id="GO:0106388">
    <property type="term" value="F:rRNA small subunit aminocarboxypropyltransferase activity"/>
    <property type="evidence" value="ECO:0007669"/>
    <property type="project" value="UniProtKB-EC"/>
</dbReference>
<evidence type="ECO:0000256" key="2">
    <source>
        <dbReference type="ARBA" id="ARBA00022517"/>
    </source>
</evidence>
<dbReference type="InterPro" id="IPR007177">
    <property type="entry name" value="Tsr3_C"/>
</dbReference>
<dbReference type="PANTHER" id="PTHR20426:SF0">
    <property type="entry name" value="18S RRNA AMINOCARBOXYPROPYLTRANSFERASE"/>
    <property type="match status" value="1"/>
</dbReference>
<dbReference type="EC" id="2.5.1.157" evidence="6"/>
<dbReference type="GO" id="GO:0000455">
    <property type="term" value="P:enzyme-directed rRNA pseudouridine synthesis"/>
    <property type="evidence" value="ECO:0007669"/>
    <property type="project" value="UniProtKB-UniRule"/>
</dbReference>
<dbReference type="Pfam" id="PF13489">
    <property type="entry name" value="Methyltransf_23"/>
    <property type="match status" value="1"/>
</dbReference>
<organism evidence="10 11">
    <name type="scientific">Cichlidogyrus casuarinus</name>
    <dbReference type="NCBI Taxonomy" id="1844966"/>
    <lineage>
        <taxon>Eukaryota</taxon>
        <taxon>Metazoa</taxon>
        <taxon>Spiralia</taxon>
        <taxon>Lophotrochozoa</taxon>
        <taxon>Platyhelminthes</taxon>
        <taxon>Monogenea</taxon>
        <taxon>Monopisthocotylea</taxon>
        <taxon>Dactylogyridea</taxon>
        <taxon>Ancyrocephalidae</taxon>
        <taxon>Cichlidogyrus</taxon>
    </lineage>
</organism>
<evidence type="ECO:0000259" key="8">
    <source>
        <dbReference type="Pfam" id="PF04034"/>
    </source>
</evidence>
<dbReference type="Pfam" id="PF04034">
    <property type="entry name" value="Ribo_biogen_C"/>
    <property type="match status" value="1"/>
</dbReference>
<comment type="similarity">
    <text evidence="6">Belongs to the TDD superfamily. TSR3 family.</text>
</comment>
<dbReference type="EMBL" id="JBJKFK010000058">
    <property type="protein sequence ID" value="KAL3320348.1"/>
    <property type="molecule type" value="Genomic_DNA"/>
</dbReference>
<comment type="caution">
    <text evidence="10">The sequence shown here is derived from an EMBL/GenBank/DDBJ whole genome shotgun (WGS) entry which is preliminary data.</text>
</comment>
<accession>A0ABD2QLD9</accession>
<feature type="binding site" evidence="6">
    <location>
        <position position="55"/>
    </location>
    <ligand>
        <name>S-adenosyl-L-methionine</name>
        <dbReference type="ChEBI" id="CHEBI:59789"/>
    </ligand>
</feature>
<keyword evidence="2 6" id="KW-0690">Ribosome biogenesis</keyword>
<keyword evidence="4 6" id="KW-0808">Transferase</keyword>
<name>A0ABD2QLD9_9PLAT</name>
<keyword evidence="1" id="KW-0963">Cytoplasm</keyword>
<feature type="domain" description="16S/18S rRNA aminocarboxypropyltransferase Tsr3 C-terminal" evidence="8">
    <location>
        <begin position="77"/>
        <end position="201"/>
    </location>
</feature>
<dbReference type="InterPro" id="IPR007209">
    <property type="entry name" value="RNaseL-inhib-like_metal-bd_dom"/>
</dbReference>
<evidence type="ECO:0000256" key="5">
    <source>
        <dbReference type="ARBA" id="ARBA00022691"/>
    </source>
</evidence>
<keyword evidence="3 6" id="KW-0698">rRNA processing</keyword>
<dbReference type="NCBIfam" id="NF002621">
    <property type="entry name" value="PRK02287.1"/>
    <property type="match status" value="1"/>
</dbReference>
<feature type="binding site" evidence="6">
    <location>
        <position position="104"/>
    </location>
    <ligand>
        <name>S-adenosyl-L-methionine</name>
        <dbReference type="ChEBI" id="CHEBI:59789"/>
    </ligand>
</feature>
<dbReference type="Proteomes" id="UP001626550">
    <property type="component" value="Unassembled WGS sequence"/>
</dbReference>
<protein>
    <recommendedName>
        <fullName evidence="6">18S rRNA aminocarboxypropyltransferase</fullName>
        <ecNumber evidence="6">2.5.1.157</ecNumber>
    </recommendedName>
</protein>
<evidence type="ECO:0000313" key="11">
    <source>
        <dbReference type="Proteomes" id="UP001626550"/>
    </source>
</evidence>
<dbReference type="PANTHER" id="PTHR20426">
    <property type="entry name" value="RIBOSOME BIOGENESIS PROTEIN TSR3 HOMOLOG"/>
    <property type="match status" value="1"/>
</dbReference>
<comment type="function">
    <text evidence="6">Aminocarboxypropyltransferase that catalyzes the aminocarboxypropyl transfer on pseudouridine in 18S rRNA. It constitutes the last step in biosynthesis of the hypermodified N1-methyl-N3-(3-amino-3-carboxypropyl) pseudouridine (m1acp3-Psi).</text>
</comment>
<dbReference type="GO" id="GO:1904047">
    <property type="term" value="F:S-adenosyl-L-methionine binding"/>
    <property type="evidence" value="ECO:0007669"/>
    <property type="project" value="UniProtKB-UniRule"/>
</dbReference>
<dbReference type="Pfam" id="PF04068">
    <property type="entry name" value="Fer4_RLI"/>
    <property type="match status" value="1"/>
</dbReference>
<comment type="caution">
    <text evidence="6">Lacks conserved residue(s) required for the propagation of feature annotation.</text>
</comment>
<gene>
    <name evidence="10" type="primary">TSR3</name>
    <name evidence="10" type="ORF">Ciccas_000960</name>
</gene>
<evidence type="ECO:0000259" key="9">
    <source>
        <dbReference type="Pfam" id="PF04068"/>
    </source>
</evidence>
<evidence type="ECO:0000313" key="10">
    <source>
        <dbReference type="EMBL" id="KAL3320348.1"/>
    </source>
</evidence>
<evidence type="ECO:0000256" key="6">
    <source>
        <dbReference type="HAMAP-Rule" id="MF_03146"/>
    </source>
</evidence>
<dbReference type="Gene3D" id="3.40.50.150">
    <property type="entry name" value="Vaccinia Virus protein VP39"/>
    <property type="match status" value="1"/>
</dbReference>
<proteinExistence type="inferred from homology"/>
<dbReference type="InterPro" id="IPR022968">
    <property type="entry name" value="Tsr3-like"/>
</dbReference>
<feature type="region of interest" description="Disordered" evidence="7">
    <location>
        <begin position="1"/>
        <end position="31"/>
    </location>
</feature>
<feature type="domain" description="RNase L inhibitor RLI-like possible metal-binding" evidence="9">
    <location>
        <begin position="39"/>
        <end position="72"/>
    </location>
</feature>
<comment type="catalytic activity">
    <reaction evidence="6">
        <text>an N(1)-methylpseudouridine in rRNA + S-adenosyl-L-methionine = N(1)-methyl-N(3)-[(3S)-3-amino-3-carboxypropyl]pseudouridine in rRNA + S-methyl-5'-thioadenosine + H(+)</text>
        <dbReference type="Rhea" id="RHEA:63296"/>
        <dbReference type="Rhea" id="RHEA-COMP:11634"/>
        <dbReference type="Rhea" id="RHEA-COMP:16310"/>
        <dbReference type="ChEBI" id="CHEBI:15378"/>
        <dbReference type="ChEBI" id="CHEBI:17509"/>
        <dbReference type="ChEBI" id="CHEBI:59789"/>
        <dbReference type="ChEBI" id="CHEBI:74890"/>
        <dbReference type="ChEBI" id="CHEBI:146234"/>
        <dbReference type="EC" id="2.5.1.157"/>
    </reaction>
</comment>
<evidence type="ECO:0000256" key="1">
    <source>
        <dbReference type="ARBA" id="ARBA00022490"/>
    </source>
</evidence>
<sequence>MPKNNKFDRKNASKNKRSFDSAPTAGISSPNTHDSEYKVKLAMWDLLQCDPKRCSGRKLARFGLLKCLRVNERFPGIVLSPVATEYLNPEKDKEIIASSGLAVIDCSWAQIESTQFSKLKYTHGRLVPYLFAANPVNYGRPFKLNCVEALAACLYIFNYEDQASEILSKFVYGDSFVHLNEELLNEYQQCDTKEELLAIHDRVKSNSEDEDEDEMCDNVVDLSPGCLEPEQLEILNKQIATLATDYTNCKLRKEAGKNWDLFYKRNENRFFKDRHWTKREFLDLVSPRPEDDLQASRVQLILDAGCGVGNFLLPLLDSSHNCTKDDYQRIYFACDVSSRAIDIMTQQDSFRSDQCIAFVSDLSKDSIEDQLSQQDLTSSHPKHALLPTPIRFHVAILIFVLSAIPPEHHLRALINITRVLHPGGRLLFRDYALHDHAQFRFGRQARLDAEKAFYARQDGTFSYFFDKFELEKLFDEAGLDCESLKLVYRRTENRAMNISIQRVFLQAVAVKRHNSD</sequence>
<keyword evidence="5 6" id="KW-0949">S-adenosyl-L-methionine</keyword>
<dbReference type="SUPFAM" id="SSF53335">
    <property type="entry name" value="S-adenosyl-L-methionine-dependent methyltransferases"/>
    <property type="match status" value="1"/>
</dbReference>